<feature type="domain" description="Aminotransferase class V" evidence="8">
    <location>
        <begin position="43"/>
        <end position="328"/>
    </location>
</feature>
<evidence type="ECO:0000256" key="5">
    <source>
        <dbReference type="PIRSR" id="PIRSR000524-50"/>
    </source>
</evidence>
<organism evidence="9 10">
    <name type="scientific">Azohydromonas caseinilytica</name>
    <dbReference type="NCBI Taxonomy" id="2728836"/>
    <lineage>
        <taxon>Bacteria</taxon>
        <taxon>Pseudomonadati</taxon>
        <taxon>Pseudomonadota</taxon>
        <taxon>Betaproteobacteria</taxon>
        <taxon>Burkholderiales</taxon>
        <taxon>Sphaerotilaceae</taxon>
        <taxon>Azohydromonas</taxon>
    </lineage>
</organism>
<dbReference type="InterPro" id="IPR000192">
    <property type="entry name" value="Aminotrans_V_dom"/>
</dbReference>
<dbReference type="PANTHER" id="PTHR21152">
    <property type="entry name" value="AMINOTRANSFERASE CLASS V"/>
    <property type="match status" value="1"/>
</dbReference>
<evidence type="ECO:0000256" key="1">
    <source>
        <dbReference type="ARBA" id="ARBA00001933"/>
    </source>
</evidence>
<dbReference type="PANTHER" id="PTHR21152:SF40">
    <property type="entry name" value="ALANINE--GLYOXYLATE AMINOTRANSFERASE"/>
    <property type="match status" value="1"/>
</dbReference>
<comment type="similarity">
    <text evidence="2 6">Belongs to the class-V pyridoxal-phosphate-dependent aminotransferase family.</text>
</comment>
<dbReference type="RefSeq" id="WP_169160868.1">
    <property type="nucleotide sequence ID" value="NZ_JABBFW010000008.1"/>
</dbReference>
<keyword evidence="10" id="KW-1185">Reference proteome</keyword>
<dbReference type="Pfam" id="PF00266">
    <property type="entry name" value="Aminotran_5"/>
    <property type="match status" value="1"/>
</dbReference>
<comment type="cofactor">
    <cofactor evidence="1 5 7">
        <name>pyridoxal 5'-phosphate</name>
        <dbReference type="ChEBI" id="CHEBI:597326"/>
    </cofactor>
</comment>
<dbReference type="InterPro" id="IPR015422">
    <property type="entry name" value="PyrdxlP-dep_Trfase_small"/>
</dbReference>
<dbReference type="Proteomes" id="UP000574067">
    <property type="component" value="Unassembled WGS sequence"/>
</dbReference>
<evidence type="ECO:0000256" key="2">
    <source>
        <dbReference type="ARBA" id="ARBA00009236"/>
    </source>
</evidence>
<name>A0A848FCR4_9BURK</name>
<proteinExistence type="inferred from homology"/>
<dbReference type="Gene3D" id="3.90.1150.10">
    <property type="entry name" value="Aspartate Aminotransferase, domain 1"/>
    <property type="match status" value="1"/>
</dbReference>
<evidence type="ECO:0000313" key="10">
    <source>
        <dbReference type="Proteomes" id="UP000574067"/>
    </source>
</evidence>
<evidence type="ECO:0000256" key="4">
    <source>
        <dbReference type="PIRSR" id="PIRSR000524-1"/>
    </source>
</evidence>
<keyword evidence="9" id="KW-0032">Aminotransferase</keyword>
<feature type="binding site" evidence="4">
    <location>
        <position position="350"/>
    </location>
    <ligand>
        <name>substrate</name>
    </ligand>
</feature>
<dbReference type="GO" id="GO:0008453">
    <property type="term" value="F:alanine-glyoxylate transaminase activity"/>
    <property type="evidence" value="ECO:0007669"/>
    <property type="project" value="TreeGrafter"/>
</dbReference>
<dbReference type="PIRSF" id="PIRSF000524">
    <property type="entry name" value="SPT"/>
    <property type="match status" value="1"/>
</dbReference>
<keyword evidence="9" id="KW-0808">Transferase</keyword>
<dbReference type="GO" id="GO:0019265">
    <property type="term" value="P:glycine biosynthetic process, by transamination of glyoxylate"/>
    <property type="evidence" value="ECO:0007669"/>
    <property type="project" value="TreeGrafter"/>
</dbReference>
<dbReference type="PROSITE" id="PS00595">
    <property type="entry name" value="AA_TRANSFER_CLASS_5"/>
    <property type="match status" value="1"/>
</dbReference>
<dbReference type="InterPro" id="IPR024169">
    <property type="entry name" value="SP_NH2Trfase/AEP_transaminase"/>
</dbReference>
<accession>A0A848FCR4</accession>
<evidence type="ECO:0000256" key="6">
    <source>
        <dbReference type="RuleBase" id="RU004075"/>
    </source>
</evidence>
<feature type="modified residue" description="N6-(pyridoxal phosphate)lysine" evidence="5">
    <location>
        <position position="207"/>
    </location>
</feature>
<dbReference type="InterPro" id="IPR015421">
    <property type="entry name" value="PyrdxlP-dep_Trfase_major"/>
</dbReference>
<dbReference type="SUPFAM" id="SSF53383">
    <property type="entry name" value="PLP-dependent transferases"/>
    <property type="match status" value="1"/>
</dbReference>
<evidence type="ECO:0000256" key="7">
    <source>
        <dbReference type="RuleBase" id="RU004504"/>
    </source>
</evidence>
<evidence type="ECO:0000256" key="3">
    <source>
        <dbReference type="ARBA" id="ARBA00022898"/>
    </source>
</evidence>
<sequence length="402" mass="43311">MHSLPPPSVESLDDILPQEPLLMMGAGPVPIPHKVSYANSIVINHLGETMNKVIEQVKAMGRYVFQSASAQVLGVAGPGSAAMEMAIANLTAPGERVLSVCNGYFSRRMAEMATRVGGQVTVLEVPNFEYAGVERVEAALKAGDYKVLTIVQGETSNTVFNRDLQAIAQLAHERGCVVIVDAVCTLSTMPLEMEAWNVDAVITGGQKGLSSIPGVSLLALSEKAWRKIENRKHPMAHWCLDALLADNFWNKKSYHYTAPVSGVLAIHEALRLVCDETLPRRFERHLVCSKALQRGIEAMGLKLLVPEAARLNSVIGISIPQGVSADAVREHMSRVHRVEISGSFGLEIVRIGQMGEQSRAHNLFRTLHALGSSVQHAGAALDLPAGIAELEKGLAQESVTVA</sequence>
<dbReference type="AlphaFoldDB" id="A0A848FCR4"/>
<dbReference type="EMBL" id="JABBFW010000008">
    <property type="protein sequence ID" value="NML15960.1"/>
    <property type="molecule type" value="Genomic_DNA"/>
</dbReference>
<evidence type="ECO:0000313" key="9">
    <source>
        <dbReference type="EMBL" id="NML15960.1"/>
    </source>
</evidence>
<protein>
    <submittedName>
        <fullName evidence="9">Alanine--glyoxylate aminotransferase family protein</fullName>
    </submittedName>
</protein>
<dbReference type="InterPro" id="IPR020578">
    <property type="entry name" value="Aminotrans_V_PyrdxlP_BS"/>
</dbReference>
<reference evidence="9 10" key="1">
    <citation type="submission" date="2020-04" db="EMBL/GenBank/DDBJ databases">
        <title>Azohydromonas sp. isolated from soil.</title>
        <authorList>
            <person name="Dahal R.H."/>
        </authorList>
    </citation>
    <scope>NUCLEOTIDE SEQUENCE [LARGE SCALE GENOMIC DNA]</scope>
    <source>
        <strain evidence="9 10">G-1-1-14</strain>
    </source>
</reference>
<gene>
    <name evidence="9" type="ORF">HHL10_13350</name>
</gene>
<dbReference type="GO" id="GO:0004760">
    <property type="term" value="F:L-serine-pyruvate transaminase activity"/>
    <property type="evidence" value="ECO:0007669"/>
    <property type="project" value="TreeGrafter"/>
</dbReference>
<comment type="caution">
    <text evidence="9">The sequence shown here is derived from an EMBL/GenBank/DDBJ whole genome shotgun (WGS) entry which is preliminary data.</text>
</comment>
<dbReference type="InterPro" id="IPR015424">
    <property type="entry name" value="PyrdxlP-dep_Trfase"/>
</dbReference>
<evidence type="ECO:0000259" key="8">
    <source>
        <dbReference type="Pfam" id="PF00266"/>
    </source>
</evidence>
<dbReference type="Gene3D" id="3.40.640.10">
    <property type="entry name" value="Type I PLP-dependent aspartate aminotransferase-like (Major domain)"/>
    <property type="match status" value="1"/>
</dbReference>
<keyword evidence="3 5" id="KW-0663">Pyridoxal phosphate</keyword>